<dbReference type="EMBL" id="CP036501">
    <property type="protein sequence ID" value="UZP74661.1"/>
    <property type="molecule type" value="Genomic_DNA"/>
</dbReference>
<proteinExistence type="predicted"/>
<evidence type="ECO:0000313" key="2">
    <source>
        <dbReference type="EMBL" id="UZP74661.1"/>
    </source>
</evidence>
<feature type="transmembrane region" description="Helical" evidence="1">
    <location>
        <begin position="141"/>
        <end position="162"/>
    </location>
</feature>
<keyword evidence="1" id="KW-0812">Transmembrane</keyword>
<evidence type="ECO:0000256" key="1">
    <source>
        <dbReference type="SAM" id="Phobius"/>
    </source>
</evidence>
<gene>
    <name evidence="2" type="ORF">E0F26_07885</name>
</gene>
<evidence type="ECO:0000313" key="3">
    <source>
        <dbReference type="Proteomes" id="UP001317963"/>
    </source>
</evidence>
<protein>
    <submittedName>
        <fullName evidence="2">Uncharacterized protein</fullName>
    </submittedName>
</protein>
<name>A0ABY6Q6Y3_9GAMM</name>
<keyword evidence="3" id="KW-1185">Reference proteome</keyword>
<accession>A0ABY6Q6Y3</accession>
<dbReference type="Proteomes" id="UP001317963">
    <property type="component" value="Chromosome"/>
</dbReference>
<keyword evidence="1" id="KW-0472">Membrane</keyword>
<sequence length="255" mass="29711">MLTFEVNEYLLPKKLFWYLWFVCCGLVVCDSVFTFHDVTGYYVFYRVFDMTREESIPNWYASILLFCISLTCALTYAIQRYRVERHVAAPWLFFSAFFIFLSMDDGAKIHERLGSFFRELTEESSGMFTVFQPLLEGASTYSWQVFVLPVFLFCAFFILLWGFNNISVPETHRYMILGGFFIAIALGLDYFEGLVDNEVIDLDGRALSVDAIEHYQRVLEEFLEITGFLCILRGLWIHLLSLESQISLSVREVGN</sequence>
<feature type="transmembrane region" description="Helical" evidence="1">
    <location>
        <begin position="15"/>
        <end position="36"/>
    </location>
</feature>
<feature type="transmembrane region" description="Helical" evidence="1">
    <location>
        <begin position="56"/>
        <end position="78"/>
    </location>
</feature>
<organism evidence="2 3">
    <name type="scientific">Candidatus Paraluminiphilus aquimaris</name>
    <dbReference type="NCBI Taxonomy" id="2518994"/>
    <lineage>
        <taxon>Bacteria</taxon>
        <taxon>Pseudomonadati</taxon>
        <taxon>Pseudomonadota</taxon>
        <taxon>Gammaproteobacteria</taxon>
        <taxon>Cellvibrionales</taxon>
        <taxon>Halieaceae</taxon>
        <taxon>Candidatus Paraluminiphilus</taxon>
    </lineage>
</organism>
<reference evidence="2 3" key="1">
    <citation type="submission" date="2019-02" db="EMBL/GenBank/DDBJ databases">
        <title>Halieaceae_genomes.</title>
        <authorList>
            <person name="Li S.-H."/>
        </authorList>
    </citation>
    <scope>NUCLEOTIDE SEQUENCE [LARGE SCALE GENOMIC DNA]</scope>
    <source>
        <strain evidence="2 3">JH123</strain>
    </source>
</reference>
<feature type="transmembrane region" description="Helical" evidence="1">
    <location>
        <begin position="174"/>
        <end position="191"/>
    </location>
</feature>
<dbReference type="RefSeq" id="WP_279241121.1">
    <property type="nucleotide sequence ID" value="NZ_CP036501.1"/>
</dbReference>
<keyword evidence="1" id="KW-1133">Transmembrane helix</keyword>